<proteinExistence type="inferred from homology"/>
<comment type="subunit">
    <text evidence="9">Monomer.</text>
</comment>
<dbReference type="FunFam" id="3.40.1450.10:FF:000002">
    <property type="entry name" value="2,3-bisphosphoglycerate-independent phosphoglycerate mutase"/>
    <property type="match status" value="1"/>
</dbReference>
<dbReference type="GO" id="GO:0004619">
    <property type="term" value="F:phosphoglycerate mutase activity"/>
    <property type="evidence" value="ECO:0007669"/>
    <property type="project" value="UniProtKB-UniRule"/>
</dbReference>
<dbReference type="PANTHER" id="PTHR31637:SF0">
    <property type="entry name" value="2,3-BISPHOSPHOGLYCERATE-INDEPENDENT PHOSPHOGLYCERATE MUTASE"/>
    <property type="match status" value="1"/>
</dbReference>
<sequence>MKKKVILIIIDGLGLRPESQGNGFALAKTPVFDHLFDNYPNSLIAASGQEVGLPEGQMGNSEVGHLNIGAGFIVYTGISIINNALKTGEFFKNEKFIKVFEHSIKTDTPVQIMGLFSPGGVHSHQDHLFALIDFAANFGVKKLNLHLFGDGRDVAPESIKPNLNLLIKKLKNFENYKIASISGRFYSMDRDKMFDRVELGYNSIRGKAENTFTNPIDYVDSQYEKGISDEFLQPAINLQVNKNDFLNDNHGVIFFNFRPDRARQLSHLILQTDLYNFKPKYPVKIDTFVSMMKYEGINCDIAFEEMKVNNPLGKVADEAGLKQLRLAETQKYAHVTFFVDGGVELKLKNSDRILVDSLKVESYADYPQMSAVEITDKLIQVGQNYDLIIVNFANPDMVGHTGNLKATIKAVEILDSQIGRIHSWAKENNFHFFITADHGNAELTEDENNKPSTKHTVFPVMLISSDKSLKLKNGRLANIAPTVLDYLNIKKHPDMDHESLIIKQN</sequence>
<dbReference type="EC" id="5.4.2.12" evidence="9 10"/>
<dbReference type="InterPro" id="IPR011258">
    <property type="entry name" value="BPG-indep_PGM_N"/>
</dbReference>
<evidence type="ECO:0000256" key="3">
    <source>
        <dbReference type="ARBA" id="ARBA00004798"/>
    </source>
</evidence>
<dbReference type="STRING" id="1188239.MOVI_3950"/>
<feature type="binding site" evidence="9 12">
    <location>
        <begin position="258"/>
        <end position="261"/>
    </location>
    <ligand>
        <name>substrate</name>
    </ligand>
</feature>
<comment type="catalytic activity">
    <reaction evidence="1 9">
        <text>(2R)-2-phosphoglycerate = (2R)-3-phosphoglycerate</text>
        <dbReference type="Rhea" id="RHEA:15901"/>
        <dbReference type="ChEBI" id="CHEBI:58272"/>
        <dbReference type="ChEBI" id="CHEBI:58289"/>
        <dbReference type="EC" id="5.4.2.12"/>
    </reaction>
</comment>
<feature type="binding site" evidence="9 13">
    <location>
        <position position="455"/>
    </location>
    <ligand>
        <name>Mn(2+)</name>
        <dbReference type="ChEBI" id="CHEBI:29035"/>
        <label>1</label>
    </ligand>
</feature>
<feature type="active site" description="Phosphoserine intermediate" evidence="9 11">
    <location>
        <position position="61"/>
    </location>
</feature>
<keyword evidence="8 9" id="KW-0413">Isomerase</keyword>
<gene>
    <name evidence="16" type="primary">pgm</name>
    <name evidence="9" type="synonym">gpmI</name>
    <name evidence="16" type="ORF">MOVI_3950</name>
</gene>
<dbReference type="InterPro" id="IPR036646">
    <property type="entry name" value="PGAM_B_sf"/>
</dbReference>
<feature type="binding site" evidence="9 13">
    <location>
        <position position="11"/>
    </location>
    <ligand>
        <name>Mn(2+)</name>
        <dbReference type="ChEBI" id="CHEBI:29035"/>
        <label>2</label>
    </ligand>
</feature>
<dbReference type="UniPathway" id="UPA00109">
    <property type="reaction ID" value="UER00186"/>
</dbReference>
<dbReference type="InterPro" id="IPR017850">
    <property type="entry name" value="Alkaline_phosphatase_core_sf"/>
</dbReference>
<feature type="domain" description="Metalloenzyme" evidence="14">
    <location>
        <begin position="3"/>
        <end position="491"/>
    </location>
</feature>
<dbReference type="PATRIC" id="fig|1188239.3.peg.980"/>
<evidence type="ECO:0000256" key="10">
    <source>
        <dbReference type="NCBIfam" id="TIGR01307"/>
    </source>
</evidence>
<evidence type="ECO:0000256" key="4">
    <source>
        <dbReference type="ARBA" id="ARBA00008819"/>
    </source>
</evidence>
<evidence type="ECO:0000313" key="17">
    <source>
        <dbReference type="Proteomes" id="UP000020977"/>
    </source>
</evidence>
<accession>A0A014NQC4</accession>
<evidence type="ECO:0000256" key="11">
    <source>
        <dbReference type="PIRSR" id="PIRSR001492-1"/>
    </source>
</evidence>
<evidence type="ECO:0000259" key="14">
    <source>
        <dbReference type="Pfam" id="PF01676"/>
    </source>
</evidence>
<dbReference type="NCBIfam" id="TIGR01307">
    <property type="entry name" value="pgm_bpd_ind"/>
    <property type="match status" value="1"/>
</dbReference>
<feature type="binding site" evidence="9 13">
    <location>
        <position position="437"/>
    </location>
    <ligand>
        <name>Mn(2+)</name>
        <dbReference type="ChEBI" id="CHEBI:29035"/>
        <label>2</label>
    </ligand>
</feature>
<evidence type="ECO:0000256" key="8">
    <source>
        <dbReference type="ARBA" id="ARBA00023235"/>
    </source>
</evidence>
<dbReference type="CDD" id="cd16010">
    <property type="entry name" value="iPGM"/>
    <property type="match status" value="1"/>
</dbReference>
<evidence type="ECO:0000256" key="9">
    <source>
        <dbReference type="HAMAP-Rule" id="MF_01038"/>
    </source>
</evidence>
<organism evidence="16 17">
    <name type="scientific">Mesomycoplasma ovipneumoniae 14811</name>
    <dbReference type="NCBI Taxonomy" id="1188239"/>
    <lineage>
        <taxon>Bacteria</taxon>
        <taxon>Bacillati</taxon>
        <taxon>Mycoplasmatota</taxon>
        <taxon>Mycoplasmoidales</taxon>
        <taxon>Metamycoplasmataceae</taxon>
        <taxon>Mesomycoplasma</taxon>
    </lineage>
</organism>
<evidence type="ECO:0000259" key="15">
    <source>
        <dbReference type="Pfam" id="PF06415"/>
    </source>
</evidence>
<evidence type="ECO:0000256" key="13">
    <source>
        <dbReference type="PIRSR" id="PIRSR001492-3"/>
    </source>
</evidence>
<comment type="function">
    <text evidence="2 9">Catalyzes the interconversion of 2-phosphoglycerate and 3-phosphoglycerate.</text>
</comment>
<keyword evidence="7 9" id="KW-0464">Manganese</keyword>
<name>A0A014NQC4_9BACT</name>
<evidence type="ECO:0000256" key="1">
    <source>
        <dbReference type="ARBA" id="ARBA00000370"/>
    </source>
</evidence>
<dbReference type="SUPFAM" id="SSF64158">
    <property type="entry name" value="2,3-Bisphosphoglycerate-independent phosphoglycerate mutase, substrate-binding domain"/>
    <property type="match status" value="1"/>
</dbReference>
<protein>
    <recommendedName>
        <fullName evidence="9 10">2,3-bisphosphoglycerate-independent phosphoglycerate mutase</fullName>
        <shortName evidence="9">BPG-independent PGAM</shortName>
        <shortName evidence="9">Phosphoglyceromutase</shortName>
        <shortName evidence="9">iPGM</shortName>
        <ecNumber evidence="9 10">5.4.2.12</ecNumber>
    </recommendedName>
</protein>
<dbReference type="Proteomes" id="UP000020977">
    <property type="component" value="Unassembled WGS sequence"/>
</dbReference>
<feature type="binding site" evidence="9 13">
    <location>
        <position position="400"/>
    </location>
    <ligand>
        <name>Mn(2+)</name>
        <dbReference type="ChEBI" id="CHEBI:29035"/>
        <label>1</label>
    </ligand>
</feature>
<evidence type="ECO:0000256" key="6">
    <source>
        <dbReference type="ARBA" id="ARBA00023152"/>
    </source>
</evidence>
<dbReference type="Gene3D" id="3.40.720.10">
    <property type="entry name" value="Alkaline Phosphatase, subunit A"/>
    <property type="match status" value="1"/>
</dbReference>
<keyword evidence="5 9" id="KW-0479">Metal-binding</keyword>
<dbReference type="InterPro" id="IPR005995">
    <property type="entry name" value="Pgm_bpd_ind"/>
</dbReference>
<comment type="caution">
    <text evidence="16">The sequence shown here is derived from an EMBL/GenBank/DDBJ whole genome shotgun (WGS) entry which is preliminary data.</text>
</comment>
<dbReference type="HAMAP" id="MF_01038">
    <property type="entry name" value="GpmI"/>
    <property type="match status" value="1"/>
</dbReference>
<feature type="binding site" evidence="9 13">
    <location>
        <position position="396"/>
    </location>
    <ligand>
        <name>Mn(2+)</name>
        <dbReference type="ChEBI" id="CHEBI:29035"/>
        <label>1</label>
    </ligand>
</feature>
<feature type="binding site" evidence="9 13">
    <location>
        <position position="61"/>
    </location>
    <ligand>
        <name>Mn(2+)</name>
        <dbReference type="ChEBI" id="CHEBI:29035"/>
        <label>2</label>
    </ligand>
</feature>
<dbReference type="Pfam" id="PF01676">
    <property type="entry name" value="Metalloenzyme"/>
    <property type="match status" value="1"/>
</dbReference>
<dbReference type="Pfam" id="PF06415">
    <property type="entry name" value="iPGM_N"/>
    <property type="match status" value="1"/>
</dbReference>
<dbReference type="PANTHER" id="PTHR31637">
    <property type="entry name" value="2,3-BISPHOSPHOGLYCERATE-INDEPENDENT PHOSPHOGLYCERATE MUTASE"/>
    <property type="match status" value="1"/>
</dbReference>
<feature type="binding site" evidence="9 12">
    <location>
        <position position="184"/>
    </location>
    <ligand>
        <name>substrate</name>
    </ligand>
</feature>
<evidence type="ECO:0000256" key="12">
    <source>
        <dbReference type="PIRSR" id="PIRSR001492-2"/>
    </source>
</evidence>
<dbReference type="AlphaFoldDB" id="A0A014NQC4"/>
<evidence type="ECO:0000313" key="16">
    <source>
        <dbReference type="EMBL" id="EXU61092.1"/>
    </source>
</evidence>
<dbReference type="Gene3D" id="3.40.1450.10">
    <property type="entry name" value="BPG-independent phosphoglycerate mutase, domain B"/>
    <property type="match status" value="1"/>
</dbReference>
<feature type="binding site" evidence="9 12">
    <location>
        <position position="331"/>
    </location>
    <ligand>
        <name>substrate</name>
    </ligand>
</feature>
<dbReference type="GO" id="GO:0006096">
    <property type="term" value="P:glycolytic process"/>
    <property type="evidence" value="ECO:0007669"/>
    <property type="project" value="UniProtKB-UniRule"/>
</dbReference>
<comment type="pathway">
    <text evidence="3 9">Carbohydrate degradation; glycolysis; pyruvate from D-glyceraldehyde 3-phosphate: step 3/5.</text>
</comment>
<evidence type="ECO:0000256" key="5">
    <source>
        <dbReference type="ARBA" id="ARBA00022723"/>
    </source>
</evidence>
<dbReference type="InterPro" id="IPR006124">
    <property type="entry name" value="Metalloenzyme"/>
</dbReference>
<feature type="binding site" evidence="9 13">
    <location>
        <position position="438"/>
    </location>
    <ligand>
        <name>Mn(2+)</name>
        <dbReference type="ChEBI" id="CHEBI:29035"/>
        <label>2</label>
    </ligand>
</feature>
<keyword evidence="6 9" id="KW-0324">Glycolysis</keyword>
<evidence type="ECO:0000256" key="7">
    <source>
        <dbReference type="ARBA" id="ARBA00023211"/>
    </source>
</evidence>
<dbReference type="RefSeq" id="WP_044284233.1">
    <property type="nucleotide sequence ID" value="NZ_JFAD01000020.1"/>
</dbReference>
<dbReference type="SUPFAM" id="SSF53649">
    <property type="entry name" value="Alkaline phosphatase-like"/>
    <property type="match status" value="1"/>
</dbReference>
<feature type="binding site" evidence="9 12">
    <location>
        <position position="122"/>
    </location>
    <ligand>
        <name>substrate</name>
    </ligand>
</feature>
<dbReference type="GO" id="GO:0005829">
    <property type="term" value="C:cytosol"/>
    <property type="evidence" value="ECO:0007669"/>
    <property type="project" value="TreeGrafter"/>
</dbReference>
<dbReference type="GO" id="GO:0006007">
    <property type="term" value="P:glucose catabolic process"/>
    <property type="evidence" value="ECO:0007669"/>
    <property type="project" value="InterPro"/>
</dbReference>
<feature type="binding site" evidence="9 12">
    <location>
        <begin position="152"/>
        <end position="153"/>
    </location>
    <ligand>
        <name>substrate</name>
    </ligand>
</feature>
<reference evidence="16 17" key="1">
    <citation type="submission" date="2014-03" db="EMBL/GenBank/DDBJ databases">
        <title>Genome sequence of Mycoplasma ovipneumoniae strain 14811.</title>
        <authorList>
            <person name="Sirand-Pugnet P."/>
            <person name="Breton M."/>
            <person name="Dordet-Frisoni E."/>
            <person name="Baranowski E."/>
            <person name="Barre A."/>
            <person name="Couture C."/>
            <person name="Dupuy V."/>
            <person name="Gaurivaud P."/>
            <person name="Jacob D."/>
            <person name="Lemaitre C."/>
            <person name="Manso-Silvan L."/>
            <person name="Nikolski M."/>
            <person name="Nouvel L.-X."/>
            <person name="Poumarat F."/>
            <person name="Tardy F."/>
            <person name="Thebault P."/>
            <person name="Theil S."/>
            <person name="Citti C."/>
            <person name="Thiaucourt F."/>
            <person name="Blanchard A."/>
        </authorList>
    </citation>
    <scope>NUCLEOTIDE SEQUENCE [LARGE SCALE GENOMIC DNA]</scope>
    <source>
        <strain evidence="16 17">14811</strain>
    </source>
</reference>
<comment type="cofactor">
    <cofactor evidence="9">
        <name>Mn(2+)</name>
        <dbReference type="ChEBI" id="CHEBI:29035"/>
    </cofactor>
    <text evidence="9">Binds 2 manganese ions per subunit.</text>
</comment>
<evidence type="ECO:0000256" key="2">
    <source>
        <dbReference type="ARBA" id="ARBA00002315"/>
    </source>
</evidence>
<dbReference type="PIRSF" id="PIRSF001492">
    <property type="entry name" value="IPGAM"/>
    <property type="match status" value="1"/>
</dbReference>
<dbReference type="EMBL" id="JFAD01000020">
    <property type="protein sequence ID" value="EXU61092.1"/>
    <property type="molecule type" value="Genomic_DNA"/>
</dbReference>
<feature type="binding site" evidence="9 12">
    <location>
        <position position="190"/>
    </location>
    <ligand>
        <name>substrate</name>
    </ligand>
</feature>
<comment type="similarity">
    <text evidence="4 9">Belongs to the BPG-independent phosphoglycerate mutase family.</text>
</comment>
<feature type="domain" description="BPG-independent PGAM N-terminal" evidence="15">
    <location>
        <begin position="81"/>
        <end position="295"/>
    </location>
</feature>
<dbReference type="eggNOG" id="COG0696">
    <property type="taxonomic scope" value="Bacteria"/>
</dbReference>
<dbReference type="GO" id="GO:0030145">
    <property type="term" value="F:manganese ion binding"/>
    <property type="evidence" value="ECO:0007669"/>
    <property type="project" value="UniProtKB-UniRule"/>
</dbReference>